<sequence length="198" mass="21496">MSFQKDLTSSFLINSNSEALGTAGGGGDSLGSGKDSLGGVGDFHPATNVETCIANDTVWTCCANSAASSFKSPTTPAGLINPNTFSKLTRAPNLLVPLLESLHIDKWSLILLRTSPILSREATMLGWRVDALWESESGERMRWTRLIVVERSLMALSFLSRASIHAFMVRSEERMEVVMEIGSIDIHDGGRIWGYTAC</sequence>
<keyword evidence="2" id="KW-1185">Reference proteome</keyword>
<evidence type="ECO:0000313" key="2">
    <source>
        <dbReference type="Proteomes" id="UP000054166"/>
    </source>
</evidence>
<dbReference type="AlphaFoldDB" id="A0A0C3FL98"/>
<reference evidence="1 2" key="1">
    <citation type="submission" date="2014-04" db="EMBL/GenBank/DDBJ databases">
        <authorList>
            <consortium name="DOE Joint Genome Institute"/>
            <person name="Kuo A."/>
            <person name="Tarkka M."/>
            <person name="Buscot F."/>
            <person name="Kohler A."/>
            <person name="Nagy L.G."/>
            <person name="Floudas D."/>
            <person name="Copeland A."/>
            <person name="Barry K.W."/>
            <person name="Cichocki N."/>
            <person name="Veneault-Fourrey C."/>
            <person name="LaButti K."/>
            <person name="Lindquist E.A."/>
            <person name="Lipzen A."/>
            <person name="Lundell T."/>
            <person name="Morin E."/>
            <person name="Murat C."/>
            <person name="Sun H."/>
            <person name="Tunlid A."/>
            <person name="Henrissat B."/>
            <person name="Grigoriev I.V."/>
            <person name="Hibbett D.S."/>
            <person name="Martin F."/>
            <person name="Nordberg H.P."/>
            <person name="Cantor M.N."/>
            <person name="Hua S.X."/>
        </authorList>
    </citation>
    <scope>NUCLEOTIDE SEQUENCE [LARGE SCALE GENOMIC DNA]</scope>
    <source>
        <strain evidence="1 2">F 1598</strain>
    </source>
</reference>
<organism evidence="1 2">
    <name type="scientific">Piloderma croceum (strain F 1598)</name>
    <dbReference type="NCBI Taxonomy" id="765440"/>
    <lineage>
        <taxon>Eukaryota</taxon>
        <taxon>Fungi</taxon>
        <taxon>Dikarya</taxon>
        <taxon>Basidiomycota</taxon>
        <taxon>Agaricomycotina</taxon>
        <taxon>Agaricomycetes</taxon>
        <taxon>Agaricomycetidae</taxon>
        <taxon>Atheliales</taxon>
        <taxon>Atheliaceae</taxon>
        <taxon>Piloderma</taxon>
    </lineage>
</organism>
<reference evidence="2" key="2">
    <citation type="submission" date="2015-01" db="EMBL/GenBank/DDBJ databases">
        <title>Evolutionary Origins and Diversification of the Mycorrhizal Mutualists.</title>
        <authorList>
            <consortium name="DOE Joint Genome Institute"/>
            <consortium name="Mycorrhizal Genomics Consortium"/>
            <person name="Kohler A."/>
            <person name="Kuo A."/>
            <person name="Nagy L.G."/>
            <person name="Floudas D."/>
            <person name="Copeland A."/>
            <person name="Barry K.W."/>
            <person name="Cichocki N."/>
            <person name="Veneault-Fourrey C."/>
            <person name="LaButti K."/>
            <person name="Lindquist E.A."/>
            <person name="Lipzen A."/>
            <person name="Lundell T."/>
            <person name="Morin E."/>
            <person name="Murat C."/>
            <person name="Riley R."/>
            <person name="Ohm R."/>
            <person name="Sun H."/>
            <person name="Tunlid A."/>
            <person name="Henrissat B."/>
            <person name="Grigoriev I.V."/>
            <person name="Hibbett D.S."/>
            <person name="Martin F."/>
        </authorList>
    </citation>
    <scope>NUCLEOTIDE SEQUENCE [LARGE SCALE GENOMIC DNA]</scope>
    <source>
        <strain evidence="2">F 1598</strain>
    </source>
</reference>
<dbReference type="Proteomes" id="UP000054166">
    <property type="component" value="Unassembled WGS sequence"/>
</dbReference>
<gene>
    <name evidence="1" type="ORF">PILCRDRAFT_369582</name>
</gene>
<evidence type="ECO:0000313" key="1">
    <source>
        <dbReference type="EMBL" id="KIM84800.1"/>
    </source>
</evidence>
<proteinExistence type="predicted"/>
<dbReference type="HOGENOM" id="CLU_1378596_0_0_1"/>
<accession>A0A0C3FL98</accession>
<dbReference type="EMBL" id="KN832986">
    <property type="protein sequence ID" value="KIM84800.1"/>
    <property type="molecule type" value="Genomic_DNA"/>
</dbReference>
<dbReference type="InParanoid" id="A0A0C3FL98"/>
<name>A0A0C3FL98_PILCF</name>
<protein>
    <submittedName>
        <fullName evidence="1">Uncharacterized protein</fullName>
    </submittedName>
</protein>